<keyword evidence="2" id="KW-1185">Reference proteome</keyword>
<reference evidence="1 2" key="1">
    <citation type="submission" date="2020-09" db="EMBL/GenBank/DDBJ databases">
        <title>De no assembly of potato wild relative species, Solanum commersonii.</title>
        <authorList>
            <person name="Cho K."/>
        </authorList>
    </citation>
    <scope>NUCLEOTIDE SEQUENCE [LARGE SCALE GENOMIC DNA]</scope>
    <source>
        <strain evidence="1">LZ3.2</strain>
        <tissue evidence="1">Leaf</tissue>
    </source>
</reference>
<accession>A0A9J5XF94</accession>
<name>A0A9J5XF94_SOLCO</name>
<dbReference type="AlphaFoldDB" id="A0A9J5XF94"/>
<gene>
    <name evidence="1" type="ORF">H5410_046342</name>
</gene>
<dbReference type="EMBL" id="JACXVP010000009">
    <property type="protein sequence ID" value="KAG5585908.1"/>
    <property type="molecule type" value="Genomic_DNA"/>
</dbReference>
<organism evidence="1 2">
    <name type="scientific">Solanum commersonii</name>
    <name type="common">Commerson's wild potato</name>
    <name type="synonym">Commerson's nightshade</name>
    <dbReference type="NCBI Taxonomy" id="4109"/>
    <lineage>
        <taxon>Eukaryota</taxon>
        <taxon>Viridiplantae</taxon>
        <taxon>Streptophyta</taxon>
        <taxon>Embryophyta</taxon>
        <taxon>Tracheophyta</taxon>
        <taxon>Spermatophyta</taxon>
        <taxon>Magnoliopsida</taxon>
        <taxon>eudicotyledons</taxon>
        <taxon>Gunneridae</taxon>
        <taxon>Pentapetalae</taxon>
        <taxon>asterids</taxon>
        <taxon>lamiids</taxon>
        <taxon>Solanales</taxon>
        <taxon>Solanaceae</taxon>
        <taxon>Solanoideae</taxon>
        <taxon>Solaneae</taxon>
        <taxon>Solanum</taxon>
    </lineage>
</organism>
<evidence type="ECO:0000313" key="2">
    <source>
        <dbReference type="Proteomes" id="UP000824120"/>
    </source>
</evidence>
<proteinExistence type="predicted"/>
<sequence>MKLLERRWERPLCRQDEKSETEMVGHVKTQEESFTYLLIHLIPLDGYSGEVSDTILYPGNQGKCNSRSLTSEILSPLRNQMKWSMCLARWGQQAKLASQLLIP</sequence>
<comment type="caution">
    <text evidence="1">The sequence shown here is derived from an EMBL/GenBank/DDBJ whole genome shotgun (WGS) entry which is preliminary data.</text>
</comment>
<dbReference type="Proteomes" id="UP000824120">
    <property type="component" value="Chromosome 9"/>
</dbReference>
<protein>
    <submittedName>
        <fullName evidence="1">Uncharacterized protein</fullName>
    </submittedName>
</protein>
<evidence type="ECO:0000313" key="1">
    <source>
        <dbReference type="EMBL" id="KAG5585908.1"/>
    </source>
</evidence>